<dbReference type="InterPro" id="IPR050951">
    <property type="entry name" value="Retrovirus_Pol_polyprotein"/>
</dbReference>
<evidence type="ECO:0000256" key="1">
    <source>
        <dbReference type="ARBA" id="ARBA00022679"/>
    </source>
</evidence>
<dbReference type="GO" id="GO:0004519">
    <property type="term" value="F:endonuclease activity"/>
    <property type="evidence" value="ECO:0007669"/>
    <property type="project" value="UniProtKB-KW"/>
</dbReference>
<evidence type="ECO:0000313" key="9">
    <source>
        <dbReference type="Proteomes" id="UP000230750"/>
    </source>
</evidence>
<keyword evidence="6" id="KW-0695">RNA-directed DNA polymerase</keyword>
<keyword evidence="4" id="KW-0255">Endonuclease</keyword>
<dbReference type="InterPro" id="IPR043128">
    <property type="entry name" value="Rev_trsase/Diguanyl_cyclase"/>
</dbReference>
<accession>A0A2G8KKQ6</accession>
<evidence type="ECO:0000256" key="2">
    <source>
        <dbReference type="ARBA" id="ARBA00022695"/>
    </source>
</evidence>
<keyword evidence="3" id="KW-0540">Nuclease</keyword>
<evidence type="ECO:0000256" key="4">
    <source>
        <dbReference type="ARBA" id="ARBA00022759"/>
    </source>
</evidence>
<name>A0A2G8KKQ6_STIJA</name>
<dbReference type="Pfam" id="PF17917">
    <property type="entry name" value="RT_RNaseH"/>
    <property type="match status" value="1"/>
</dbReference>
<dbReference type="SUPFAM" id="SSF56672">
    <property type="entry name" value="DNA/RNA polymerases"/>
    <property type="match status" value="1"/>
</dbReference>
<evidence type="ECO:0000256" key="3">
    <source>
        <dbReference type="ARBA" id="ARBA00022722"/>
    </source>
</evidence>
<dbReference type="OrthoDB" id="10068564at2759"/>
<gene>
    <name evidence="8" type="ORF">BSL78_14582</name>
</gene>
<comment type="caution">
    <text evidence="8">The sequence shown here is derived from an EMBL/GenBank/DDBJ whole genome shotgun (WGS) entry which is preliminary data.</text>
</comment>
<dbReference type="EMBL" id="MRZV01000516">
    <property type="protein sequence ID" value="PIK48557.1"/>
    <property type="molecule type" value="Genomic_DNA"/>
</dbReference>
<reference evidence="8 9" key="1">
    <citation type="journal article" date="2017" name="PLoS Biol.">
        <title>The sea cucumber genome provides insights into morphological evolution and visceral regeneration.</title>
        <authorList>
            <person name="Zhang X."/>
            <person name="Sun L."/>
            <person name="Yuan J."/>
            <person name="Sun Y."/>
            <person name="Gao Y."/>
            <person name="Zhang L."/>
            <person name="Li S."/>
            <person name="Dai H."/>
            <person name="Hamel J.F."/>
            <person name="Liu C."/>
            <person name="Yu Y."/>
            <person name="Liu S."/>
            <person name="Lin W."/>
            <person name="Guo K."/>
            <person name="Jin S."/>
            <person name="Xu P."/>
            <person name="Storey K.B."/>
            <person name="Huan P."/>
            <person name="Zhang T."/>
            <person name="Zhou Y."/>
            <person name="Zhang J."/>
            <person name="Lin C."/>
            <person name="Li X."/>
            <person name="Xing L."/>
            <person name="Huo D."/>
            <person name="Sun M."/>
            <person name="Wang L."/>
            <person name="Mercier A."/>
            <person name="Li F."/>
            <person name="Yang H."/>
            <person name="Xiang J."/>
        </authorList>
    </citation>
    <scope>NUCLEOTIDE SEQUENCE [LARGE SCALE GENOMIC DNA]</scope>
    <source>
        <strain evidence="8">Shaxun</strain>
        <tissue evidence="8">Muscle</tissue>
    </source>
</reference>
<sequence length="270" mass="31148">MVNYCARFIPNLATISLPLRNLIKKDEQWNWTSRHQQALDTIKETLSKNTVNAFSHASKETEVAVDASTVGLGAILAQRSNPQAPAKVVAYASRSLMPTEQKYSQTEREALAIVWACEHFHLFLYGKEFVLVTDDHKPLEYIFNNPASKPPARIERWSLRLQPYVFKVVHKEGRSNPADYMLRHPLNEVLCNDDCTKTEQYINFVAFHATPKAMNIDEIKEATQADTLLQNVSDAMHHDNWHDAKKRYPELLPYFHIRDEMTIHADQILY</sequence>
<dbReference type="InterPro" id="IPR043502">
    <property type="entry name" value="DNA/RNA_pol_sf"/>
</dbReference>
<keyword evidence="2" id="KW-0548">Nucleotidyltransferase</keyword>
<evidence type="ECO:0000259" key="7">
    <source>
        <dbReference type="Pfam" id="PF17917"/>
    </source>
</evidence>
<protein>
    <recommendedName>
        <fullName evidence="7">Reverse transcriptase RNase H-like domain-containing protein</fullName>
    </recommendedName>
</protein>
<proteinExistence type="predicted"/>
<dbReference type="GO" id="GO:0003964">
    <property type="term" value="F:RNA-directed DNA polymerase activity"/>
    <property type="evidence" value="ECO:0007669"/>
    <property type="project" value="UniProtKB-KW"/>
</dbReference>
<dbReference type="Proteomes" id="UP000230750">
    <property type="component" value="Unassembled WGS sequence"/>
</dbReference>
<evidence type="ECO:0000256" key="5">
    <source>
        <dbReference type="ARBA" id="ARBA00022801"/>
    </source>
</evidence>
<keyword evidence="5" id="KW-0378">Hydrolase</keyword>
<dbReference type="Gene3D" id="3.30.70.270">
    <property type="match status" value="1"/>
</dbReference>
<dbReference type="AlphaFoldDB" id="A0A2G8KKQ6"/>
<dbReference type="GO" id="GO:0016787">
    <property type="term" value="F:hydrolase activity"/>
    <property type="evidence" value="ECO:0007669"/>
    <property type="project" value="UniProtKB-KW"/>
</dbReference>
<dbReference type="PANTHER" id="PTHR37984">
    <property type="entry name" value="PROTEIN CBG26694"/>
    <property type="match status" value="1"/>
</dbReference>
<dbReference type="CDD" id="cd09274">
    <property type="entry name" value="RNase_HI_RT_Ty3"/>
    <property type="match status" value="1"/>
</dbReference>
<dbReference type="PANTHER" id="PTHR37984:SF11">
    <property type="entry name" value="INTEGRASE CATALYTIC DOMAIN-CONTAINING PROTEIN"/>
    <property type="match status" value="1"/>
</dbReference>
<dbReference type="InterPro" id="IPR041373">
    <property type="entry name" value="RT_RNaseH"/>
</dbReference>
<keyword evidence="1" id="KW-0808">Transferase</keyword>
<evidence type="ECO:0000313" key="8">
    <source>
        <dbReference type="EMBL" id="PIK48557.1"/>
    </source>
</evidence>
<feature type="domain" description="Reverse transcriptase RNase H-like" evidence="7">
    <location>
        <begin position="58"/>
        <end position="164"/>
    </location>
</feature>
<keyword evidence="9" id="KW-1185">Reference proteome</keyword>
<organism evidence="8 9">
    <name type="scientific">Stichopus japonicus</name>
    <name type="common">Sea cucumber</name>
    <dbReference type="NCBI Taxonomy" id="307972"/>
    <lineage>
        <taxon>Eukaryota</taxon>
        <taxon>Metazoa</taxon>
        <taxon>Echinodermata</taxon>
        <taxon>Eleutherozoa</taxon>
        <taxon>Echinozoa</taxon>
        <taxon>Holothuroidea</taxon>
        <taxon>Aspidochirotacea</taxon>
        <taxon>Aspidochirotida</taxon>
        <taxon>Stichopodidae</taxon>
        <taxon>Apostichopus</taxon>
    </lineage>
</organism>
<evidence type="ECO:0000256" key="6">
    <source>
        <dbReference type="ARBA" id="ARBA00022918"/>
    </source>
</evidence>